<dbReference type="EMBL" id="CP000247">
    <property type="protein sequence ID" value="ABG68418.1"/>
    <property type="molecule type" value="Genomic_DNA"/>
</dbReference>
<accession>A0A454A1L2</accession>
<evidence type="ECO:0000313" key="3">
    <source>
        <dbReference type="Proteomes" id="UP000009182"/>
    </source>
</evidence>
<dbReference type="AlphaFoldDB" id="A0A454A1L2"/>
<keyword evidence="1" id="KW-1133">Transmembrane helix</keyword>
<reference evidence="2 3" key="1">
    <citation type="journal article" date="2006" name="Mol. Microbiol.">
        <title>Role of pathogenicity island-associated integrases in the genome plasticity of uropathogenic Escherichia coli strain 536.</title>
        <authorList>
            <person name="Hochhut B."/>
            <person name="Wilde C."/>
            <person name="Balling G."/>
            <person name="Middendorf B."/>
            <person name="Dobrindt U."/>
            <person name="Brzuszkiewicz E."/>
            <person name="Gottschalk G."/>
            <person name="Carniel E."/>
            <person name="Hacker J."/>
        </authorList>
    </citation>
    <scope>NUCLEOTIDE SEQUENCE [LARGE SCALE GENOMIC DNA]</scope>
    <source>
        <strain evidence="3">536 / UPEC</strain>
    </source>
</reference>
<name>A0A454A1L2_ECOL5</name>
<keyword evidence="1" id="KW-0472">Membrane</keyword>
<evidence type="ECO:0000313" key="2">
    <source>
        <dbReference type="EMBL" id="ABG68418.1"/>
    </source>
</evidence>
<dbReference type="Proteomes" id="UP000009182">
    <property type="component" value="Chromosome"/>
</dbReference>
<keyword evidence="1" id="KW-0812">Transmembrane</keyword>
<gene>
    <name evidence="2" type="ordered locus">ECP_0384</name>
</gene>
<feature type="transmembrane region" description="Helical" evidence="1">
    <location>
        <begin position="54"/>
        <end position="83"/>
    </location>
</feature>
<proteinExistence type="predicted"/>
<sequence>MNSSSTQQIKYELFIVQLFYKSFLMRIFIYYDVKKINIKTMSDRSCGMCVTSNVLVIFISFEIFNIISCEIVLLCIQLILLLFF</sequence>
<evidence type="ECO:0008006" key="4">
    <source>
        <dbReference type="Google" id="ProtNLM"/>
    </source>
</evidence>
<protein>
    <recommendedName>
        <fullName evidence="4">Transmembrane protein</fullName>
    </recommendedName>
</protein>
<dbReference type="KEGG" id="ecp:ECP_0384"/>
<organism evidence="2 3">
    <name type="scientific">Escherichia coli O6:K15:H31 (strain 536 / UPEC)</name>
    <dbReference type="NCBI Taxonomy" id="362663"/>
    <lineage>
        <taxon>Bacteria</taxon>
        <taxon>Pseudomonadati</taxon>
        <taxon>Pseudomonadota</taxon>
        <taxon>Gammaproteobacteria</taxon>
        <taxon>Enterobacterales</taxon>
        <taxon>Enterobacteriaceae</taxon>
        <taxon>Escherichia</taxon>
    </lineage>
</organism>
<feature type="transmembrane region" description="Helical" evidence="1">
    <location>
        <begin position="13"/>
        <end position="33"/>
    </location>
</feature>
<evidence type="ECO:0000256" key="1">
    <source>
        <dbReference type="SAM" id="Phobius"/>
    </source>
</evidence>